<evidence type="ECO:0000256" key="2">
    <source>
        <dbReference type="SAM" id="MobiDB-lite"/>
    </source>
</evidence>
<comment type="caution">
    <text evidence="3">The sequence shown here is derived from an EMBL/GenBank/DDBJ whole genome shotgun (WGS) entry which is preliminary data.</text>
</comment>
<feature type="coiled-coil region" evidence="1">
    <location>
        <begin position="961"/>
        <end position="1040"/>
    </location>
</feature>
<feature type="coiled-coil region" evidence="1">
    <location>
        <begin position="308"/>
        <end position="439"/>
    </location>
</feature>
<dbReference type="EMBL" id="BEGY01000041">
    <property type="protein sequence ID" value="GAX79336.1"/>
    <property type="molecule type" value="Genomic_DNA"/>
</dbReference>
<dbReference type="OrthoDB" id="550958at2759"/>
<organism evidence="3 4">
    <name type="scientific">Chlamydomonas eustigma</name>
    <dbReference type="NCBI Taxonomy" id="1157962"/>
    <lineage>
        <taxon>Eukaryota</taxon>
        <taxon>Viridiplantae</taxon>
        <taxon>Chlorophyta</taxon>
        <taxon>core chlorophytes</taxon>
        <taxon>Chlorophyceae</taxon>
        <taxon>CS clade</taxon>
        <taxon>Chlamydomonadales</taxon>
        <taxon>Chlamydomonadaceae</taxon>
        <taxon>Chlamydomonas</taxon>
    </lineage>
</organism>
<dbReference type="Proteomes" id="UP000232323">
    <property type="component" value="Unassembled WGS sequence"/>
</dbReference>
<evidence type="ECO:0000313" key="3">
    <source>
        <dbReference type="EMBL" id="GAX79336.1"/>
    </source>
</evidence>
<accession>A0A250X8E9</accession>
<feature type="coiled-coil region" evidence="1">
    <location>
        <begin position="1101"/>
        <end position="1135"/>
    </location>
</feature>
<feature type="coiled-coil region" evidence="1">
    <location>
        <begin position="475"/>
        <end position="502"/>
    </location>
</feature>
<gene>
    <name evidence="3" type="ORF">CEUSTIGMA_g6777.t1</name>
</gene>
<protein>
    <submittedName>
        <fullName evidence="3">Uncharacterized protein</fullName>
    </submittedName>
</protein>
<feature type="region of interest" description="Disordered" evidence="2">
    <location>
        <begin position="156"/>
        <end position="181"/>
    </location>
</feature>
<evidence type="ECO:0000313" key="4">
    <source>
        <dbReference type="Proteomes" id="UP000232323"/>
    </source>
</evidence>
<reference evidence="3 4" key="1">
    <citation type="submission" date="2017-08" db="EMBL/GenBank/DDBJ databases">
        <title>Acidophilic green algal genome provides insights into adaptation to an acidic environment.</title>
        <authorList>
            <person name="Hirooka S."/>
            <person name="Hirose Y."/>
            <person name="Kanesaki Y."/>
            <person name="Higuchi S."/>
            <person name="Fujiwara T."/>
            <person name="Onuma R."/>
            <person name="Era A."/>
            <person name="Ohbayashi R."/>
            <person name="Uzuka A."/>
            <person name="Nozaki H."/>
            <person name="Yoshikawa H."/>
            <person name="Miyagishima S.Y."/>
        </authorList>
    </citation>
    <scope>NUCLEOTIDE SEQUENCE [LARGE SCALE GENOMIC DNA]</scope>
    <source>
        <strain evidence="3 4">NIES-2499</strain>
    </source>
</reference>
<feature type="coiled-coil region" evidence="1">
    <location>
        <begin position="720"/>
        <end position="814"/>
    </location>
</feature>
<feature type="coiled-coil region" evidence="1">
    <location>
        <begin position="635"/>
        <end position="683"/>
    </location>
</feature>
<feature type="coiled-coil region" evidence="1">
    <location>
        <begin position="1169"/>
        <end position="1217"/>
    </location>
</feature>
<keyword evidence="4" id="KW-1185">Reference proteome</keyword>
<sequence length="1376" mass="149057">MWSSLNELSKAAAQVQAAAAKAVKDTVIGSTLVLPPDDVAQKDETSATQLKTLLLTTPQKILRQQPDDTISNGSPNMGMNYTKEDESAEWGQSLEISKAASEALGELEDTKEVLKAERAVLSVLKADNSALKAEHAMTVSKCMELEKELSILQRSQLDASTSSKAHSATNNSEESEQVVQQLKDLQEQLEASQETVRAYEARGKRAAKAANEFKAQLAEITPKHEQALEENQRLQKELDALRQIITTSSDILPVITTSSDILPVITTSSDILPVIDDSVFHGGLSGATCSLQEPSTNEMQAEAPEQGSEAVNHKLEILRFELEEARREVTVLREQNKVETARLQQEHEHEVQGFKDKLVKIEEASSSALKALENELSKEHLVVRQALEAQISDLKDKICASEAEVQQRLSEAQAQEDQILDLQSRISDLQAEVQKRAAEEASALLLQQQQTVTAAEGTAKAVLLQKDVERLKGVLAESTAAHAALQEKLAESESAAVVLRDRLQTVVSCVSGPLTEAVLDAGKAQQRLSAAGMGSWELSAALLQFLVAGPSSVRACHTSNLLSEENGAESQRKEFDMRAIEEACSVLEVEKLRGMVDSLQHELLDARASAAASAVSAAAAAAASNREREAAASSAAAMSQQLQEREEQLQAAQQELQEVQSAAYQAEARLSQVQGELQRAVAELLKESGQVTEMTVEREAAGVERSAHLAELDTLRVFVAEVESQKCQEASALRAQLEEAESLLVELRVQQYEDSQSRERVEKDLEAAEKQISTLQRQLDATQEARHALTLQLEKELRKDMEASEDRGMKLREELKVTRSCLADSESTCTKLREELEEIRSCLYASESACKDLKIDLEVARSRLEASESRCHGQSSEVNELQCKVTTLEGQLKEAEARCSRAESQLEVAKSALAAEKEMASEELVAHSKVAESKLVEAVRAAQAEAQAKVEQEIASGLQLRATLQSDLKESREEAVSLREMMLKLKEESDAASLRGAEVSELRKEAEQLRVEADRCRSAATAATSRQRSLEESLAVLEAEAAERSRKFALVQRTFRSTETELRGQVEVLTDEAGALKRQVDDSRLKVVEAQSSASVALELKKAAELKLESTQAALERMEAQLNAQVQVAAEASARVVAAESALQLALAEQKAASGDDKQLRIDFDRLLAAAIASREEEAEQRVREALENLSAAISRAEAAEKRAEAAEDAKIELTLAMARGDSEDGSSTSLLGGSGSNVYLSRDTRRQGMLGSAASFSGRVHSGGMSNPHLDELLEELQHRAEEAELAAAVQTRRASSAESEAFQLKQQLADAQQSIKDLSWQVKVAVSSGGSVTLLQTASGGTGVGAGSMSNGGALGRAAGMLDFIGCGANYVRK</sequence>
<name>A0A250X8E9_9CHLO</name>
<feature type="compositionally biased region" description="Polar residues" evidence="2">
    <location>
        <begin position="156"/>
        <end position="180"/>
    </location>
</feature>
<feature type="coiled-coil region" evidence="1">
    <location>
        <begin position="850"/>
        <end position="919"/>
    </location>
</feature>
<proteinExistence type="predicted"/>
<feature type="coiled-coil region" evidence="1">
    <location>
        <begin position="1268"/>
        <end position="1323"/>
    </location>
</feature>
<evidence type="ECO:0000256" key="1">
    <source>
        <dbReference type="SAM" id="Coils"/>
    </source>
</evidence>
<keyword evidence="1" id="KW-0175">Coiled coil</keyword>